<comment type="subcellular location">
    <subcellularLocation>
        <location evidence="1">Virion</location>
    </subcellularLocation>
</comment>
<organism evidence="4 5">
    <name type="scientific">Leviviridae sp</name>
    <dbReference type="NCBI Taxonomy" id="2027243"/>
    <lineage>
        <taxon>Viruses</taxon>
        <taxon>Riboviria</taxon>
        <taxon>Orthornavirae</taxon>
        <taxon>Lenarviricota</taxon>
        <taxon>Leviviricetes</taxon>
        <taxon>Norzivirales</taxon>
        <taxon>Fiersviridae</taxon>
    </lineage>
</organism>
<sequence>MPQLQTLVIKDRASTPVSHTFTPRDITKNVGTVVESSGVPVGEKTFTVSLRKTDNNRYRAQLRLSVPTVQTQIINGIENPIVVRTAHVDATFTFDRTSTEQERNDVVGMFQDSLSTDKTLIHGLLINLEGVY</sequence>
<keyword evidence="3" id="KW-0946">Virion</keyword>
<evidence type="ECO:0000313" key="5">
    <source>
        <dbReference type="Proteomes" id="UP001059868"/>
    </source>
</evidence>
<evidence type="ECO:0000313" key="4">
    <source>
        <dbReference type="EMBL" id="UJQ85438.1"/>
    </source>
</evidence>
<keyword evidence="2" id="KW-0167">Capsid protein</keyword>
<dbReference type="EMBL" id="MZ679665">
    <property type="protein sequence ID" value="UJQ85438.1"/>
    <property type="molecule type" value="Genomic_RNA"/>
</dbReference>
<dbReference type="Gene3D" id="3.30.380.10">
    <property type="entry name" value="MS2 Viral Coat Protein"/>
    <property type="match status" value="1"/>
</dbReference>
<reference evidence="4" key="2">
    <citation type="journal article" date="2022" name="Nat. Microbiol.">
        <title>RNA viromes from terrestrial sites across China expand environmental viral diversity.</title>
        <authorList>
            <person name="Chiapello M."/>
            <person name="Rodriguez-Romero J."/>
            <person name="Ayllon M.A."/>
            <person name="Turina M."/>
        </authorList>
    </citation>
    <scope>NUCLEOTIDE SEQUENCE</scope>
    <source>
        <strain evidence="4">222-k141_31603</strain>
    </source>
</reference>
<dbReference type="SUPFAM" id="SSF55405">
    <property type="entry name" value="RNA bacteriophage capsid protein"/>
    <property type="match status" value="1"/>
</dbReference>
<proteinExistence type="predicted"/>
<dbReference type="InterPro" id="IPR015954">
    <property type="entry name" value="Phage_RNA-type_capsid"/>
</dbReference>
<protein>
    <submittedName>
        <fullName evidence="4">Capsid protein</fullName>
    </submittedName>
</protein>
<evidence type="ECO:0000256" key="1">
    <source>
        <dbReference type="ARBA" id="ARBA00004328"/>
    </source>
</evidence>
<name>A0ABY3SSN8_9VIRU</name>
<dbReference type="Pfam" id="PF01819">
    <property type="entry name" value="Levi_coat"/>
    <property type="match status" value="1"/>
</dbReference>
<dbReference type="InterPro" id="IPR002703">
    <property type="entry name" value="Levivir_coat"/>
</dbReference>
<evidence type="ECO:0000256" key="3">
    <source>
        <dbReference type="ARBA" id="ARBA00022844"/>
    </source>
</evidence>
<accession>A0ABY3SSN8</accession>
<reference evidence="4" key="1">
    <citation type="submission" date="2021-05" db="EMBL/GenBank/DDBJ databases">
        <authorList>
            <person name="Chen Y.-M."/>
            <person name="Zhang Y.-Z."/>
        </authorList>
    </citation>
    <scope>NUCLEOTIDE SEQUENCE</scope>
    <source>
        <strain evidence="4">222-k141_31603</strain>
    </source>
</reference>
<evidence type="ECO:0000256" key="2">
    <source>
        <dbReference type="ARBA" id="ARBA00022561"/>
    </source>
</evidence>
<dbReference type="Proteomes" id="UP001059868">
    <property type="component" value="Segment"/>
</dbReference>
<keyword evidence="5" id="KW-1185">Reference proteome</keyword>